<dbReference type="AlphaFoldDB" id="A0A6J3LPD0"/>
<reference evidence="3" key="1">
    <citation type="submission" date="2025-08" db="UniProtKB">
        <authorList>
            <consortium name="RefSeq"/>
        </authorList>
    </citation>
    <scope>IDENTIFICATION</scope>
    <source>
        <tissue evidence="3">Muscle</tissue>
    </source>
</reference>
<protein>
    <submittedName>
        <fullName evidence="3">Uncharacterized protein LOC117243328</fullName>
    </submittedName>
</protein>
<name>A0A6J3LPD0_9HYME</name>
<evidence type="ECO:0000313" key="3">
    <source>
        <dbReference type="RefSeq" id="XP_033366586.1"/>
    </source>
</evidence>
<dbReference type="Proteomes" id="UP000504631">
    <property type="component" value="Unplaced"/>
</dbReference>
<keyword evidence="2" id="KW-1185">Reference proteome</keyword>
<dbReference type="RefSeq" id="XP_033366586.1">
    <property type="nucleotide sequence ID" value="XM_033510695.1"/>
</dbReference>
<proteinExistence type="predicted"/>
<gene>
    <name evidence="3" type="primary">LOC117243328</name>
</gene>
<evidence type="ECO:0000313" key="2">
    <source>
        <dbReference type="Proteomes" id="UP000504631"/>
    </source>
</evidence>
<feature type="region of interest" description="Disordered" evidence="1">
    <location>
        <begin position="720"/>
        <end position="764"/>
    </location>
</feature>
<organism evidence="2 3">
    <name type="scientific">Bombus vosnesenskii</name>
    <dbReference type="NCBI Taxonomy" id="207650"/>
    <lineage>
        <taxon>Eukaryota</taxon>
        <taxon>Metazoa</taxon>
        <taxon>Ecdysozoa</taxon>
        <taxon>Arthropoda</taxon>
        <taxon>Hexapoda</taxon>
        <taxon>Insecta</taxon>
        <taxon>Pterygota</taxon>
        <taxon>Neoptera</taxon>
        <taxon>Endopterygota</taxon>
        <taxon>Hymenoptera</taxon>
        <taxon>Apocrita</taxon>
        <taxon>Aculeata</taxon>
        <taxon>Apoidea</taxon>
        <taxon>Anthophila</taxon>
        <taxon>Apidae</taxon>
        <taxon>Bombus</taxon>
        <taxon>Pyrobombus</taxon>
    </lineage>
</organism>
<dbReference type="KEGG" id="bvk:117243328"/>
<sequence length="866" mass="98858">MAVEWIRNNMLFVDNERNRQLTETELKIQQSLQKISTTNWYINKYSNPQKILKSMQIEYRLPSWKNPTFRRNYISNSSSSDSIDISPHVKENVHEKAKKVAPPITSHNNKTFCQQILPETKHTRPSTKSSSPKEEILDLNIPVMKFPRQISKTFPKMSPSRKIQNINIIFPPGPKIEFPNEDMCNDDYNGDDSRETFVLKERPFNVDRTTKTEDLRNVDVIIDKRRENRQTNVSFQTSQAVTTILETLEKPNFVKYGAKSTPKFSQASEVVTTPLSTPDVEPKFFKYRTKSTPKFSQASEVVTTPLSTPDVEPKFFKYRTKSTPKFSQASEVVTTPLSTPDVKPKFFKYRTKSTPKFSQASEVVTTPLSTPDVEPKFFKYHTKPTSKFSQTSEVVTTPLSTPDVEPKFFKYHTKPTSKFSQASEVVTTPLSTPDVEPKFFKYHTKPTSKFSQTSEVVTTPLSTPDVEPKFFKYHTKSTPKFSQASEVVTTPLSTPDVEPKFFKYRTKSTPKFSQASEVVTTPLSTPDVEPKFFKYRTKSIPKFSQASEVVTTALNGPDVKPKFFKLRANSTPKFSQAQLFSSAIIENSPKEKNISPSILERSLIFENKSMNMSNKSENIRRFKKISPNLLEKTFIFEMNSTRSSFQELNDSIDFELSLQNKQLNCKKNIVRDIVRNLDEKEKRKSLQPRHSQDDDKKCYVKKIVNALDKGDISGVTSLLSRSSTIDEDSPSESETKSYVTSNFPKDTDYSDYSQRSPTLNSDDDQTFVSECLKEDTLEVKEKKSAGDDSVYWISVPRSTLPRSSSLLSMISEWSSLDHSPCISPIKSPNEVEYSLQTSWGATYKTSNPLSKKLFHETVVIDSGYSD</sequence>
<accession>A0A6J3LPD0</accession>
<feature type="compositionally biased region" description="Polar residues" evidence="1">
    <location>
        <begin position="736"/>
        <end position="760"/>
    </location>
</feature>
<dbReference type="GeneID" id="117243328"/>
<evidence type="ECO:0000256" key="1">
    <source>
        <dbReference type="SAM" id="MobiDB-lite"/>
    </source>
</evidence>